<dbReference type="SUPFAM" id="SSF53448">
    <property type="entry name" value="Nucleotide-diphospho-sugar transferases"/>
    <property type="match status" value="1"/>
</dbReference>
<keyword evidence="7 9" id="KW-0333">Golgi apparatus</keyword>
<organism evidence="10 11">
    <name type="scientific">Brachionus plicatilis</name>
    <name type="common">Marine rotifer</name>
    <name type="synonym">Brachionus muelleri</name>
    <dbReference type="NCBI Taxonomy" id="10195"/>
    <lineage>
        <taxon>Eukaryota</taxon>
        <taxon>Metazoa</taxon>
        <taxon>Spiralia</taxon>
        <taxon>Gnathifera</taxon>
        <taxon>Rotifera</taxon>
        <taxon>Eurotatoria</taxon>
        <taxon>Monogononta</taxon>
        <taxon>Pseudotrocha</taxon>
        <taxon>Ploima</taxon>
        <taxon>Brachionidae</taxon>
        <taxon>Brachionus</taxon>
    </lineage>
</organism>
<evidence type="ECO:0000313" key="10">
    <source>
        <dbReference type="EMBL" id="RNA40792.1"/>
    </source>
</evidence>
<evidence type="ECO:0000313" key="11">
    <source>
        <dbReference type="Proteomes" id="UP000276133"/>
    </source>
</evidence>
<dbReference type="EMBL" id="REGN01000591">
    <property type="protein sequence ID" value="RNA40792.1"/>
    <property type="molecule type" value="Genomic_DNA"/>
</dbReference>
<evidence type="ECO:0000256" key="2">
    <source>
        <dbReference type="ARBA" id="ARBA00009239"/>
    </source>
</evidence>
<evidence type="ECO:0000256" key="4">
    <source>
        <dbReference type="ARBA" id="ARBA00022692"/>
    </source>
</evidence>
<feature type="transmembrane region" description="Helical" evidence="9">
    <location>
        <begin position="15"/>
        <end position="32"/>
    </location>
</feature>
<comment type="similarity">
    <text evidence="2 9">Belongs to the chondroitin N-acetylgalactosaminyltransferase family.</text>
</comment>
<comment type="subcellular location">
    <subcellularLocation>
        <location evidence="1 9">Golgi apparatus</location>
        <location evidence="1 9">Golgi stack membrane</location>
        <topology evidence="1 9">Single-pass type II membrane protein</topology>
    </subcellularLocation>
</comment>
<evidence type="ECO:0000256" key="6">
    <source>
        <dbReference type="ARBA" id="ARBA00022989"/>
    </source>
</evidence>
<dbReference type="PANTHER" id="PTHR12369:SF11">
    <property type="entry name" value="HEXOSYLTRANSFERASE"/>
    <property type="match status" value="1"/>
</dbReference>
<name>A0A3M7SYH9_BRAPC</name>
<comment type="caution">
    <text evidence="10">The sequence shown here is derived from an EMBL/GenBank/DDBJ whole genome shotgun (WGS) entry which is preliminary data.</text>
</comment>
<dbReference type="InterPro" id="IPR008428">
    <property type="entry name" value="Chond_GalNAc"/>
</dbReference>
<dbReference type="OrthoDB" id="431432at2759"/>
<evidence type="ECO:0000256" key="9">
    <source>
        <dbReference type="RuleBase" id="RU364016"/>
    </source>
</evidence>
<dbReference type="Pfam" id="PF05679">
    <property type="entry name" value="CHGN"/>
    <property type="match status" value="1"/>
</dbReference>
<keyword evidence="8 9" id="KW-0472">Membrane</keyword>
<sequence length="479" mass="56074">MGLFFPNSSIMRCRFIQIVAIALGFLVERYVFNWKTNMTMKNNEKFHLTEKNLIAIKESNYESVSSIETWRKEIDGSDGRTNCFQSKDLIISRELLRKIGLVFDKCIHWNQCLEMVNGVDCELTNKILIKHLFRYNKKTEISKNLFDSILINPITRDEIYMLNNLKSLNQIEMLTQKFYQSKQTFHALKQPPKDFKNSIEPFVENNYFRFTGNKNVRFGEKSICSINPLVTKAGYIRDRVPAGFDLIIKSKLNCQDKESSEKENNFLIKARSGSLLMRESTENSLDKTINFILPVYERHSAFKRFLSYYEENCLKQNEGTTLTVVLFQSNNIIEKYRDSIPKNFIKMIIVNSTFSRALAGNSGASNHSPNSLLFFIDLDMVFSRDLLSRIRLNTIKNKQVYFPIVFSQYNPKFILNMSNKSTFQINSDLGYWRHFGFGMVSVYKRWGGEDFDLYSRFKRFKLTIFRAPEPGLVHFSKNL</sequence>
<keyword evidence="3 9" id="KW-0808">Transferase</keyword>
<dbReference type="Proteomes" id="UP000276133">
    <property type="component" value="Unassembled WGS sequence"/>
</dbReference>
<dbReference type="InterPro" id="IPR051227">
    <property type="entry name" value="CS_glycosyltransferase"/>
</dbReference>
<dbReference type="STRING" id="10195.A0A3M7SYH9"/>
<dbReference type="GO" id="GO:0032580">
    <property type="term" value="C:Golgi cisterna membrane"/>
    <property type="evidence" value="ECO:0007669"/>
    <property type="project" value="UniProtKB-SubCell"/>
</dbReference>
<evidence type="ECO:0000256" key="1">
    <source>
        <dbReference type="ARBA" id="ARBA00004447"/>
    </source>
</evidence>
<protein>
    <recommendedName>
        <fullName evidence="9">Hexosyltransferase</fullName>
        <ecNumber evidence="9">2.4.1.-</ecNumber>
    </recommendedName>
</protein>
<dbReference type="GO" id="GO:0047238">
    <property type="term" value="F:glucuronosyl-N-acetylgalactosaminyl-proteoglycan 4-beta-N-acetylgalactosaminyltransferase activity"/>
    <property type="evidence" value="ECO:0007669"/>
    <property type="project" value="TreeGrafter"/>
</dbReference>
<evidence type="ECO:0000256" key="8">
    <source>
        <dbReference type="ARBA" id="ARBA00023136"/>
    </source>
</evidence>
<dbReference type="InterPro" id="IPR029044">
    <property type="entry name" value="Nucleotide-diphossugar_trans"/>
</dbReference>
<keyword evidence="6 9" id="KW-1133">Transmembrane helix</keyword>
<keyword evidence="5 9" id="KW-0735">Signal-anchor</keyword>
<keyword evidence="11" id="KW-1185">Reference proteome</keyword>
<evidence type="ECO:0000256" key="5">
    <source>
        <dbReference type="ARBA" id="ARBA00022968"/>
    </source>
</evidence>
<evidence type="ECO:0000256" key="3">
    <source>
        <dbReference type="ARBA" id="ARBA00022679"/>
    </source>
</evidence>
<dbReference type="AlphaFoldDB" id="A0A3M7SYH9"/>
<accession>A0A3M7SYH9</accession>
<dbReference type="EC" id="2.4.1.-" evidence="9"/>
<dbReference type="PANTHER" id="PTHR12369">
    <property type="entry name" value="CHONDROITIN SYNTHASE"/>
    <property type="match status" value="1"/>
</dbReference>
<dbReference type="Gene3D" id="3.90.550.10">
    <property type="entry name" value="Spore Coat Polysaccharide Biosynthesis Protein SpsA, Chain A"/>
    <property type="match status" value="1"/>
</dbReference>
<reference evidence="10 11" key="1">
    <citation type="journal article" date="2018" name="Sci. Rep.">
        <title>Genomic signatures of local adaptation to the degree of environmental predictability in rotifers.</title>
        <authorList>
            <person name="Franch-Gras L."/>
            <person name="Hahn C."/>
            <person name="Garcia-Roger E.M."/>
            <person name="Carmona M.J."/>
            <person name="Serra M."/>
            <person name="Gomez A."/>
        </authorList>
    </citation>
    <scope>NUCLEOTIDE SEQUENCE [LARGE SCALE GENOMIC DNA]</scope>
    <source>
        <strain evidence="10">HYR1</strain>
    </source>
</reference>
<proteinExistence type="inferred from homology"/>
<evidence type="ECO:0000256" key="7">
    <source>
        <dbReference type="ARBA" id="ARBA00023034"/>
    </source>
</evidence>
<keyword evidence="4 9" id="KW-0812">Transmembrane</keyword>
<gene>
    <name evidence="10" type="ORF">BpHYR1_001720</name>
</gene>